<keyword evidence="4 5" id="KW-0472">Membrane</keyword>
<dbReference type="KEGG" id="lgi:LOTGIDRAFT_133311"/>
<evidence type="ECO:0000256" key="5">
    <source>
        <dbReference type="SAM" id="Phobius"/>
    </source>
</evidence>
<dbReference type="OrthoDB" id="361532at2759"/>
<dbReference type="Pfam" id="PF15795">
    <property type="entry name" value="Spec3"/>
    <property type="match status" value="1"/>
</dbReference>
<dbReference type="EMBL" id="KB203660">
    <property type="protein sequence ID" value="ESO83569.1"/>
    <property type="molecule type" value="Genomic_DNA"/>
</dbReference>
<dbReference type="AlphaFoldDB" id="V4B534"/>
<dbReference type="HOGENOM" id="CLU_139845_1_0_1"/>
<evidence type="ECO:0000313" key="7">
    <source>
        <dbReference type="Proteomes" id="UP000030746"/>
    </source>
</evidence>
<sequence length="112" mass="12255">MLSNKPVEEKPKSPLTNTDSWIRSAIPHLPLGVAVLCLLLNIIIPGSGTMLSGVAILCCGRPRVNSKDDHVIVTICVNVWVGFAQLFTITFLLVGWFWSLAWGIRMIILAGK</sequence>
<organism evidence="6 7">
    <name type="scientific">Lottia gigantea</name>
    <name type="common">Giant owl limpet</name>
    <dbReference type="NCBI Taxonomy" id="225164"/>
    <lineage>
        <taxon>Eukaryota</taxon>
        <taxon>Metazoa</taxon>
        <taxon>Spiralia</taxon>
        <taxon>Lophotrochozoa</taxon>
        <taxon>Mollusca</taxon>
        <taxon>Gastropoda</taxon>
        <taxon>Patellogastropoda</taxon>
        <taxon>Lottioidea</taxon>
        <taxon>Lottiidae</taxon>
        <taxon>Lottia</taxon>
    </lineage>
</organism>
<reference evidence="6 7" key="1">
    <citation type="journal article" date="2013" name="Nature">
        <title>Insights into bilaterian evolution from three spiralian genomes.</title>
        <authorList>
            <person name="Simakov O."/>
            <person name="Marletaz F."/>
            <person name="Cho S.J."/>
            <person name="Edsinger-Gonzales E."/>
            <person name="Havlak P."/>
            <person name="Hellsten U."/>
            <person name="Kuo D.H."/>
            <person name="Larsson T."/>
            <person name="Lv J."/>
            <person name="Arendt D."/>
            <person name="Savage R."/>
            <person name="Osoegawa K."/>
            <person name="de Jong P."/>
            <person name="Grimwood J."/>
            <person name="Chapman J.A."/>
            <person name="Shapiro H."/>
            <person name="Aerts A."/>
            <person name="Otillar R.P."/>
            <person name="Terry A.Y."/>
            <person name="Boore J.L."/>
            <person name="Grigoriev I.V."/>
            <person name="Lindberg D.R."/>
            <person name="Seaver E.C."/>
            <person name="Weisblat D.A."/>
            <person name="Putnam N.H."/>
            <person name="Rokhsar D.S."/>
        </authorList>
    </citation>
    <scope>NUCLEOTIDE SEQUENCE [LARGE SCALE GENOMIC DNA]</scope>
</reference>
<accession>V4B534</accession>
<keyword evidence="7" id="KW-1185">Reference proteome</keyword>
<evidence type="ECO:0000256" key="3">
    <source>
        <dbReference type="ARBA" id="ARBA00022989"/>
    </source>
</evidence>
<protein>
    <recommendedName>
        <fullName evidence="8">Protein SPEC3</fullName>
    </recommendedName>
</protein>
<dbReference type="GO" id="GO:0050954">
    <property type="term" value="P:sensory perception of mechanical stimulus"/>
    <property type="evidence" value="ECO:0007669"/>
    <property type="project" value="TreeGrafter"/>
</dbReference>
<evidence type="ECO:0000256" key="1">
    <source>
        <dbReference type="ARBA" id="ARBA00004141"/>
    </source>
</evidence>
<dbReference type="InterPro" id="IPR026673">
    <property type="entry name" value="SPEC3/Stum"/>
</dbReference>
<dbReference type="GO" id="GO:0019230">
    <property type="term" value="P:proprioception"/>
    <property type="evidence" value="ECO:0007669"/>
    <property type="project" value="TreeGrafter"/>
</dbReference>
<dbReference type="GO" id="GO:0016020">
    <property type="term" value="C:membrane"/>
    <property type="evidence" value="ECO:0007669"/>
    <property type="project" value="UniProtKB-SubCell"/>
</dbReference>
<dbReference type="PANTHER" id="PTHR21676:SF6">
    <property type="entry name" value="PROTEIN STUM"/>
    <property type="match status" value="1"/>
</dbReference>
<dbReference type="GO" id="GO:0042330">
    <property type="term" value="P:taxis"/>
    <property type="evidence" value="ECO:0007669"/>
    <property type="project" value="TreeGrafter"/>
</dbReference>
<evidence type="ECO:0000256" key="4">
    <source>
        <dbReference type="ARBA" id="ARBA00023136"/>
    </source>
</evidence>
<name>V4B534_LOTGI</name>
<keyword evidence="2 5" id="KW-0812">Transmembrane</keyword>
<comment type="subcellular location">
    <subcellularLocation>
        <location evidence="1">Membrane</location>
        <topology evidence="1">Multi-pass membrane protein</topology>
    </subcellularLocation>
</comment>
<evidence type="ECO:0008006" key="8">
    <source>
        <dbReference type="Google" id="ProtNLM"/>
    </source>
</evidence>
<evidence type="ECO:0000313" key="6">
    <source>
        <dbReference type="EMBL" id="ESO83569.1"/>
    </source>
</evidence>
<keyword evidence="3 5" id="KW-1133">Transmembrane helix</keyword>
<dbReference type="GO" id="GO:0071683">
    <property type="term" value="C:sensory dendrite"/>
    <property type="evidence" value="ECO:0007669"/>
    <property type="project" value="TreeGrafter"/>
</dbReference>
<proteinExistence type="predicted"/>
<evidence type="ECO:0000256" key="2">
    <source>
        <dbReference type="ARBA" id="ARBA00022692"/>
    </source>
</evidence>
<dbReference type="GeneID" id="20233416"/>
<dbReference type="Proteomes" id="UP000030746">
    <property type="component" value="Unassembled WGS sequence"/>
</dbReference>
<dbReference type="PANTHER" id="PTHR21676">
    <property type="entry name" value="PROTEIN STUM"/>
    <property type="match status" value="1"/>
</dbReference>
<dbReference type="RefSeq" id="XP_009065823.1">
    <property type="nucleotide sequence ID" value="XM_009067575.1"/>
</dbReference>
<dbReference type="CTD" id="20233416"/>
<gene>
    <name evidence="6" type="ORF">LOTGIDRAFT_133311</name>
</gene>
<dbReference type="OMA" id="LAWICMI"/>
<feature type="transmembrane region" description="Helical" evidence="5">
    <location>
        <begin position="31"/>
        <end position="59"/>
    </location>
</feature>
<feature type="transmembrane region" description="Helical" evidence="5">
    <location>
        <begin position="71"/>
        <end position="98"/>
    </location>
</feature>